<dbReference type="GO" id="GO:0046983">
    <property type="term" value="F:protein dimerization activity"/>
    <property type="evidence" value="ECO:0007669"/>
    <property type="project" value="InterPro"/>
</dbReference>
<dbReference type="EnsemblPlants" id="ORGLA01G0361900.1">
    <property type="protein sequence ID" value="ORGLA01G0361900.1"/>
    <property type="gene ID" value="ORGLA01G0361900"/>
</dbReference>
<dbReference type="CDD" id="cd00265">
    <property type="entry name" value="MADS_MEF2_like"/>
    <property type="match status" value="1"/>
</dbReference>
<dbReference type="GO" id="GO:0000977">
    <property type="term" value="F:RNA polymerase II transcription regulatory region sequence-specific DNA binding"/>
    <property type="evidence" value="ECO:0007669"/>
    <property type="project" value="InterPro"/>
</dbReference>
<keyword evidence="4" id="KW-0804">Transcription</keyword>
<dbReference type="eggNOG" id="KOG0014">
    <property type="taxonomic scope" value="Eukaryota"/>
</dbReference>
<dbReference type="InterPro" id="IPR002100">
    <property type="entry name" value="TF_MADSbox"/>
</dbReference>
<name>I1NUS9_ORYGL</name>
<dbReference type="AlphaFoldDB" id="I1NUS9"/>
<keyword evidence="3" id="KW-0238">DNA-binding</keyword>
<dbReference type="PANTHER" id="PTHR48019">
    <property type="entry name" value="SERUM RESPONSE FACTOR HOMOLOG"/>
    <property type="match status" value="1"/>
</dbReference>
<evidence type="ECO:0000256" key="6">
    <source>
        <dbReference type="SAM" id="MobiDB-lite"/>
    </source>
</evidence>
<dbReference type="InterPro" id="IPR036879">
    <property type="entry name" value="TF_MADSbox_sf"/>
</dbReference>
<dbReference type="Proteomes" id="UP000007306">
    <property type="component" value="Chromosome 1"/>
</dbReference>
<keyword evidence="9" id="KW-1185">Reference proteome</keyword>
<feature type="domain" description="MADS-box" evidence="7">
    <location>
        <begin position="2"/>
        <end position="62"/>
    </location>
</feature>
<reference evidence="8" key="1">
    <citation type="submission" date="2015-06" db="UniProtKB">
        <authorList>
            <consortium name="EnsemblPlants"/>
        </authorList>
    </citation>
    <scope>IDENTIFICATION</scope>
</reference>
<dbReference type="GO" id="GO:0005634">
    <property type="term" value="C:nucleus"/>
    <property type="evidence" value="ECO:0007669"/>
    <property type="project" value="UniProtKB-SubCell"/>
</dbReference>
<evidence type="ECO:0000256" key="3">
    <source>
        <dbReference type="ARBA" id="ARBA00023125"/>
    </source>
</evidence>
<dbReference type="SMART" id="SM00432">
    <property type="entry name" value="MADS"/>
    <property type="match status" value="1"/>
</dbReference>
<dbReference type="Pfam" id="PF00319">
    <property type="entry name" value="SRF-TF"/>
    <property type="match status" value="1"/>
</dbReference>
<dbReference type="OMA" id="TAWSLQN"/>
<dbReference type="InterPro" id="IPR033896">
    <property type="entry name" value="MEF2-like_N"/>
</dbReference>
<evidence type="ECO:0000256" key="5">
    <source>
        <dbReference type="ARBA" id="ARBA00023242"/>
    </source>
</evidence>
<dbReference type="GO" id="GO:0050793">
    <property type="term" value="P:regulation of developmental process"/>
    <property type="evidence" value="ECO:0007669"/>
    <property type="project" value="UniProtKB-ARBA"/>
</dbReference>
<evidence type="ECO:0000313" key="8">
    <source>
        <dbReference type="EnsemblPlants" id="ORGLA01G0361900.1"/>
    </source>
</evidence>
<dbReference type="GO" id="GO:0045944">
    <property type="term" value="P:positive regulation of transcription by RNA polymerase II"/>
    <property type="evidence" value="ECO:0007669"/>
    <property type="project" value="InterPro"/>
</dbReference>
<dbReference type="FunFam" id="3.40.1810.10:FF:000008">
    <property type="entry name" value="MADS-box transcription factor 1"/>
    <property type="match status" value="1"/>
</dbReference>
<dbReference type="PRINTS" id="PR00404">
    <property type="entry name" value="MADSDOMAIN"/>
</dbReference>
<keyword evidence="5" id="KW-0539">Nucleus</keyword>
<organism evidence="8 9">
    <name type="scientific">Oryza glaberrima</name>
    <name type="common">African rice</name>
    <dbReference type="NCBI Taxonomy" id="4538"/>
    <lineage>
        <taxon>Eukaryota</taxon>
        <taxon>Viridiplantae</taxon>
        <taxon>Streptophyta</taxon>
        <taxon>Embryophyta</taxon>
        <taxon>Tracheophyta</taxon>
        <taxon>Spermatophyta</taxon>
        <taxon>Magnoliopsida</taxon>
        <taxon>Liliopsida</taxon>
        <taxon>Poales</taxon>
        <taxon>Poaceae</taxon>
        <taxon>BOP clade</taxon>
        <taxon>Oryzoideae</taxon>
        <taxon>Oryzeae</taxon>
        <taxon>Oryzinae</taxon>
        <taxon>Oryza</taxon>
    </lineage>
</organism>
<dbReference type="HOGENOM" id="CLU_053053_0_4_1"/>
<evidence type="ECO:0000256" key="4">
    <source>
        <dbReference type="ARBA" id="ARBA00023163"/>
    </source>
</evidence>
<dbReference type="STRING" id="4538.I1NUS9"/>
<comment type="subcellular location">
    <subcellularLocation>
        <location evidence="1">Nucleus</location>
    </subcellularLocation>
</comment>
<sequence length="167" mass="18742">MARRGRVQLRRIEDKASRQVRFSKRRAGLFKKAFELALLCDAEVALLVFSPAGKLYEYSSSSIEGTYDRYDRYQQFAGARRDLNEGSTSINSDENASIHSRLRDITAWSLQNNADESDANQLEKLEKLLTNALRDTKSKKMLAKQNGEGSRSRANSSGSRGQEEGSA</sequence>
<evidence type="ECO:0000256" key="2">
    <source>
        <dbReference type="ARBA" id="ARBA00023015"/>
    </source>
</evidence>
<keyword evidence="2" id="KW-0805">Transcription regulation</keyword>
<dbReference type="PROSITE" id="PS50066">
    <property type="entry name" value="MADS_BOX_2"/>
    <property type="match status" value="1"/>
</dbReference>
<dbReference type="InterPro" id="IPR050142">
    <property type="entry name" value="MADS-box/MEF2_TF"/>
</dbReference>
<proteinExistence type="predicted"/>
<protein>
    <recommendedName>
        <fullName evidence="7">MADS-box domain-containing protein</fullName>
    </recommendedName>
</protein>
<dbReference type="Gene3D" id="3.40.1810.10">
    <property type="entry name" value="Transcription factor, MADS-box"/>
    <property type="match status" value="1"/>
</dbReference>
<evidence type="ECO:0000313" key="9">
    <source>
        <dbReference type="Proteomes" id="UP000007306"/>
    </source>
</evidence>
<evidence type="ECO:0000259" key="7">
    <source>
        <dbReference type="PROSITE" id="PS50066"/>
    </source>
</evidence>
<feature type="region of interest" description="Disordered" evidence="6">
    <location>
        <begin position="136"/>
        <end position="167"/>
    </location>
</feature>
<accession>I1NUS9</accession>
<dbReference type="Gramene" id="ORGLA01G0361900.1">
    <property type="protein sequence ID" value="ORGLA01G0361900.1"/>
    <property type="gene ID" value="ORGLA01G0361900"/>
</dbReference>
<evidence type="ECO:0000256" key="1">
    <source>
        <dbReference type="ARBA" id="ARBA00004123"/>
    </source>
</evidence>
<reference evidence="8 9" key="2">
    <citation type="submission" date="2018-04" db="EMBL/GenBank/DDBJ databases">
        <title>OglaRS2 (Oryza glaberrima Reference Sequence Version 2).</title>
        <authorList>
            <person name="Zhang J."/>
            <person name="Kudrna D."/>
            <person name="Lee S."/>
            <person name="Talag J."/>
            <person name="Rajasekar S."/>
            <person name="Wing R.A."/>
        </authorList>
    </citation>
    <scope>NUCLEOTIDE SEQUENCE [LARGE SCALE GENOMIC DNA]</scope>
    <source>
        <strain evidence="8 9">cv. IRGC 96717</strain>
    </source>
</reference>
<dbReference type="SUPFAM" id="SSF55455">
    <property type="entry name" value="SRF-like"/>
    <property type="match status" value="1"/>
</dbReference>